<reference evidence="7 8" key="1">
    <citation type="submission" date="2020-12" db="EMBL/GenBank/DDBJ databases">
        <title>FDA dAtabase for Regulatory Grade micrObial Sequences (FDA-ARGOS): Supporting development and validation of Infectious Disease Dx tests.</title>
        <authorList>
            <person name="Sproer C."/>
            <person name="Gronow S."/>
            <person name="Severitt S."/>
            <person name="Schroder I."/>
            <person name="Tallon L."/>
            <person name="Sadzewicz L."/>
            <person name="Zhao X."/>
            <person name="Boylan J."/>
            <person name="Ott S."/>
            <person name="Bowen H."/>
            <person name="Vavikolanu K."/>
            <person name="Mehta A."/>
            <person name="Aluvathingal J."/>
            <person name="Nadendla S."/>
            <person name="Lowell S."/>
            <person name="Myers T."/>
            <person name="Yan Y."/>
            <person name="Sichtig H."/>
        </authorList>
    </citation>
    <scope>NUCLEOTIDE SEQUENCE [LARGE SCALE GENOMIC DNA]</scope>
    <source>
        <strain evidence="7 8">FDAARGOS_869</strain>
    </source>
</reference>
<evidence type="ECO:0000256" key="3">
    <source>
        <dbReference type="ARBA" id="ARBA00022692"/>
    </source>
</evidence>
<sequence>MLSTTHHNLPNIATNGQHRLSNQGFTLIELMITVAIIAIIAAIALPSYRQFVIRNAEAQTQAKMQQLAVELERWRSNSLSYRNFHPSSCGTGNNCYDVDNTQIYVPTGSTATNYRYIITLTNRSPTSSLVPPTATAQTSAPSNIAIGRDWMMVAEPNSNLMGASKIYLDSHNIKCMTSSNTPDVATMQNNHGCGISAKSW</sequence>
<keyword evidence="2" id="KW-0488">Methylation</keyword>
<proteinExistence type="predicted"/>
<gene>
    <name evidence="7" type="ORF">I6G26_03445</name>
</gene>
<dbReference type="RefSeq" id="WP_082995483.1">
    <property type="nucleotide sequence ID" value="NZ_CP065728.1"/>
</dbReference>
<accession>A0A7T3C277</accession>
<keyword evidence="8" id="KW-1185">Reference proteome</keyword>
<dbReference type="NCBIfam" id="TIGR02532">
    <property type="entry name" value="IV_pilin_GFxxxE"/>
    <property type="match status" value="1"/>
</dbReference>
<dbReference type="InterPro" id="IPR012902">
    <property type="entry name" value="N_methyl_site"/>
</dbReference>
<keyword evidence="5 6" id="KW-0472">Membrane</keyword>
<evidence type="ECO:0000313" key="8">
    <source>
        <dbReference type="Proteomes" id="UP000594834"/>
    </source>
</evidence>
<evidence type="ECO:0000256" key="2">
    <source>
        <dbReference type="ARBA" id="ARBA00022481"/>
    </source>
</evidence>
<dbReference type="PANTHER" id="PTHR30093:SF44">
    <property type="entry name" value="TYPE II SECRETION SYSTEM CORE PROTEIN G"/>
    <property type="match status" value="1"/>
</dbReference>
<dbReference type="Pfam" id="PF16732">
    <property type="entry name" value="ComP_DUS"/>
    <property type="match status" value="1"/>
</dbReference>
<dbReference type="Gene3D" id="3.30.700.10">
    <property type="entry name" value="Glycoprotein, Type 4 Pilin"/>
    <property type="match status" value="1"/>
</dbReference>
<feature type="transmembrane region" description="Helical" evidence="6">
    <location>
        <begin position="25"/>
        <end position="45"/>
    </location>
</feature>
<evidence type="ECO:0000256" key="1">
    <source>
        <dbReference type="ARBA" id="ARBA00004167"/>
    </source>
</evidence>
<organism evidence="7 8">
    <name type="scientific">Moraxella nonliquefaciens</name>
    <dbReference type="NCBI Taxonomy" id="478"/>
    <lineage>
        <taxon>Bacteria</taxon>
        <taxon>Pseudomonadati</taxon>
        <taxon>Pseudomonadota</taxon>
        <taxon>Gammaproteobacteria</taxon>
        <taxon>Moraxellales</taxon>
        <taxon>Moraxellaceae</taxon>
        <taxon>Moraxella</taxon>
    </lineage>
</organism>
<dbReference type="InterPro" id="IPR031982">
    <property type="entry name" value="PilE-like"/>
</dbReference>
<evidence type="ECO:0000313" key="7">
    <source>
        <dbReference type="EMBL" id="QPT45080.1"/>
    </source>
</evidence>
<evidence type="ECO:0000256" key="6">
    <source>
        <dbReference type="SAM" id="Phobius"/>
    </source>
</evidence>
<dbReference type="PROSITE" id="PS00409">
    <property type="entry name" value="PROKAR_NTER_METHYL"/>
    <property type="match status" value="1"/>
</dbReference>
<evidence type="ECO:0000256" key="5">
    <source>
        <dbReference type="ARBA" id="ARBA00023136"/>
    </source>
</evidence>
<keyword evidence="3 6" id="KW-0812">Transmembrane</keyword>
<dbReference type="SUPFAM" id="SSF54523">
    <property type="entry name" value="Pili subunits"/>
    <property type="match status" value="1"/>
</dbReference>
<dbReference type="PANTHER" id="PTHR30093">
    <property type="entry name" value="GENERAL SECRETION PATHWAY PROTEIN G"/>
    <property type="match status" value="1"/>
</dbReference>
<name>A0A7T3C277_MORNO</name>
<dbReference type="Proteomes" id="UP000594834">
    <property type="component" value="Chromosome"/>
</dbReference>
<dbReference type="EMBL" id="CP065728">
    <property type="protein sequence ID" value="QPT45080.1"/>
    <property type="molecule type" value="Genomic_DNA"/>
</dbReference>
<comment type="subcellular location">
    <subcellularLocation>
        <location evidence="1">Membrane</location>
        <topology evidence="1">Single-pass membrane protein</topology>
    </subcellularLocation>
</comment>
<protein>
    <submittedName>
        <fullName evidence="7">Prepilin-type N-terminal cleavage/methylation domain-containing protein</fullName>
    </submittedName>
</protein>
<evidence type="ECO:0000256" key="4">
    <source>
        <dbReference type="ARBA" id="ARBA00022989"/>
    </source>
</evidence>
<dbReference type="Pfam" id="PF07963">
    <property type="entry name" value="N_methyl"/>
    <property type="match status" value="1"/>
</dbReference>
<dbReference type="InterPro" id="IPR045584">
    <property type="entry name" value="Pilin-like"/>
</dbReference>
<keyword evidence="4 6" id="KW-1133">Transmembrane helix</keyword>